<comment type="caution">
    <text evidence="8">The sequence shown here is derived from an EMBL/GenBank/DDBJ whole genome shotgun (WGS) entry which is preliminary data.</text>
</comment>
<dbReference type="PROSITE" id="PS51383">
    <property type="entry name" value="YJEF_C_3"/>
    <property type="match status" value="1"/>
</dbReference>
<dbReference type="InterPro" id="IPR000631">
    <property type="entry name" value="CARKD"/>
</dbReference>
<dbReference type="Proteomes" id="UP000721415">
    <property type="component" value="Unassembled WGS sequence"/>
</dbReference>
<evidence type="ECO:0000256" key="3">
    <source>
        <dbReference type="ARBA" id="ARBA00022857"/>
    </source>
</evidence>
<sequence length="270" mass="29613">MKLTHDFIKTLLPKRQNDSYKGDFGHSVIIGGNQEMAGAAILASKACVYIGSGLTTVLTHPQNQMTLHISNPEAMVGDWHLPNFLKNSIKKASGILIGPGMGRSEKNLEILEKVLQLADEEQVIVVDADAIALWSNLENKNSKAKLIFTPHKGEADILLRASGMSKMRDFAKKYQTIVIQKCHQSLIWNNQGESYLNIKGNPGMSIGGMGDCLAGMVVGLVGQVDHPLQAAILASYLHSFIANEIYQDQFLVLPSRLIESIPETMKSIFE</sequence>
<evidence type="ECO:0000256" key="6">
    <source>
        <dbReference type="HAMAP-Rule" id="MF_01965"/>
    </source>
</evidence>
<dbReference type="Pfam" id="PF01256">
    <property type="entry name" value="Carb_kinase"/>
    <property type="match status" value="1"/>
</dbReference>
<protein>
    <recommendedName>
        <fullName evidence="6">ADP-dependent (S)-NAD(P)H-hydrate dehydratase</fullName>
        <ecNumber evidence="6">4.2.1.136</ecNumber>
    </recommendedName>
    <alternativeName>
        <fullName evidence="6">ADP-dependent NAD(P)HX dehydratase</fullName>
    </alternativeName>
</protein>
<comment type="subunit">
    <text evidence="6">Homotetramer.</text>
</comment>
<keyword evidence="4 6" id="KW-0520">NAD</keyword>
<evidence type="ECO:0000313" key="9">
    <source>
        <dbReference type="Proteomes" id="UP000721415"/>
    </source>
</evidence>
<dbReference type="NCBIfam" id="TIGR00196">
    <property type="entry name" value="yjeF_cterm"/>
    <property type="match status" value="1"/>
</dbReference>
<comment type="similarity">
    <text evidence="6">Belongs to the NnrD/CARKD family.</text>
</comment>
<feature type="binding site" evidence="6">
    <location>
        <begin position="181"/>
        <end position="185"/>
    </location>
    <ligand>
        <name>AMP</name>
        <dbReference type="ChEBI" id="CHEBI:456215"/>
    </ligand>
</feature>
<evidence type="ECO:0000313" key="8">
    <source>
        <dbReference type="EMBL" id="MBG9986123.1"/>
    </source>
</evidence>
<dbReference type="Gene3D" id="3.40.1190.20">
    <property type="match status" value="1"/>
</dbReference>
<name>A0ABS0LPX4_9LACT</name>
<evidence type="ECO:0000256" key="1">
    <source>
        <dbReference type="ARBA" id="ARBA00022741"/>
    </source>
</evidence>
<accession>A0ABS0LPX4</accession>
<feature type="binding site" evidence="6">
    <location>
        <position position="211"/>
    </location>
    <ligand>
        <name>(6S)-NADPHX</name>
        <dbReference type="ChEBI" id="CHEBI:64076"/>
    </ligand>
</feature>
<keyword evidence="3 6" id="KW-0521">NADP</keyword>
<feature type="binding site" evidence="6">
    <location>
        <position position="210"/>
    </location>
    <ligand>
        <name>AMP</name>
        <dbReference type="ChEBI" id="CHEBI:456215"/>
    </ligand>
</feature>
<comment type="catalytic activity">
    <reaction evidence="6">
        <text>(6S)-NADHX + ADP = AMP + phosphate + NADH + H(+)</text>
        <dbReference type="Rhea" id="RHEA:32223"/>
        <dbReference type="ChEBI" id="CHEBI:15378"/>
        <dbReference type="ChEBI" id="CHEBI:43474"/>
        <dbReference type="ChEBI" id="CHEBI:57945"/>
        <dbReference type="ChEBI" id="CHEBI:64074"/>
        <dbReference type="ChEBI" id="CHEBI:456215"/>
        <dbReference type="ChEBI" id="CHEBI:456216"/>
        <dbReference type="EC" id="4.2.1.136"/>
    </reaction>
</comment>
<dbReference type="HAMAP" id="MF_01965">
    <property type="entry name" value="NADHX_dehydratase"/>
    <property type="match status" value="1"/>
</dbReference>
<evidence type="ECO:0000256" key="2">
    <source>
        <dbReference type="ARBA" id="ARBA00022840"/>
    </source>
</evidence>
<dbReference type="CDD" id="cd01171">
    <property type="entry name" value="YXKO-related"/>
    <property type="match status" value="1"/>
</dbReference>
<evidence type="ECO:0000256" key="5">
    <source>
        <dbReference type="ARBA" id="ARBA00023239"/>
    </source>
</evidence>
<keyword evidence="9" id="KW-1185">Reference proteome</keyword>
<dbReference type="RefSeq" id="WP_197115039.1">
    <property type="nucleotide sequence ID" value="NZ_JACBXQ010000002.1"/>
</dbReference>
<dbReference type="EC" id="4.2.1.136" evidence="6"/>
<comment type="catalytic activity">
    <reaction evidence="6">
        <text>(6S)-NADPHX + ADP = AMP + phosphate + NADPH + H(+)</text>
        <dbReference type="Rhea" id="RHEA:32235"/>
        <dbReference type="ChEBI" id="CHEBI:15378"/>
        <dbReference type="ChEBI" id="CHEBI:43474"/>
        <dbReference type="ChEBI" id="CHEBI:57783"/>
        <dbReference type="ChEBI" id="CHEBI:64076"/>
        <dbReference type="ChEBI" id="CHEBI:456215"/>
        <dbReference type="ChEBI" id="CHEBI:456216"/>
        <dbReference type="EC" id="4.2.1.136"/>
    </reaction>
</comment>
<comment type="function">
    <text evidence="6">Catalyzes the dehydration of the S-form of NAD(P)HX at the expense of ADP, which is converted to AMP. Together with NAD(P)HX epimerase, which catalyzes the epimerization of the S- and R-forms, the enzyme allows the repair of both epimers of NAD(P)HX, a damaged form of NAD(P)H that is a result of enzymatic or heat-dependent hydration.</text>
</comment>
<keyword evidence="1 6" id="KW-0547">Nucleotide-binding</keyword>
<comment type="cofactor">
    <cofactor evidence="6">
        <name>Mg(2+)</name>
        <dbReference type="ChEBI" id="CHEBI:18420"/>
    </cofactor>
</comment>
<dbReference type="PANTHER" id="PTHR12592:SF0">
    <property type="entry name" value="ATP-DEPENDENT (S)-NAD(P)H-HYDRATE DEHYDRATASE"/>
    <property type="match status" value="1"/>
</dbReference>
<proteinExistence type="inferred from homology"/>
<keyword evidence="2 6" id="KW-0067">ATP-binding</keyword>
<feature type="domain" description="YjeF C-terminal" evidence="7">
    <location>
        <begin position="4"/>
        <end position="268"/>
    </location>
</feature>
<dbReference type="EMBL" id="JACBXQ010000002">
    <property type="protein sequence ID" value="MBG9986123.1"/>
    <property type="molecule type" value="Genomic_DNA"/>
</dbReference>
<feature type="binding site" evidence="6">
    <location>
        <position position="100"/>
    </location>
    <ligand>
        <name>(6S)-NADPHX</name>
        <dbReference type="ChEBI" id="CHEBI:64076"/>
    </ligand>
</feature>
<feature type="binding site" evidence="6">
    <location>
        <position position="39"/>
    </location>
    <ligand>
        <name>(6S)-NADPHX</name>
        <dbReference type="ChEBI" id="CHEBI:64076"/>
    </ligand>
</feature>
<keyword evidence="5 6" id="KW-0456">Lyase</keyword>
<feature type="binding site" evidence="6">
    <location>
        <position position="151"/>
    </location>
    <ligand>
        <name>(6S)-NADPHX</name>
        <dbReference type="ChEBI" id="CHEBI:64076"/>
    </ligand>
</feature>
<evidence type="ECO:0000256" key="4">
    <source>
        <dbReference type="ARBA" id="ARBA00023027"/>
    </source>
</evidence>
<dbReference type="SUPFAM" id="SSF53613">
    <property type="entry name" value="Ribokinase-like"/>
    <property type="match status" value="1"/>
</dbReference>
<reference evidence="8 9" key="1">
    <citation type="submission" date="2020-07" db="EMBL/GenBank/DDBJ databases">
        <title>Facklamia lactis sp. nov., isolated from raw milk.</title>
        <authorList>
            <person name="Doll E.V."/>
            <person name="Huptas C."/>
            <person name="Staib L."/>
            <person name="Wenning M."/>
            <person name="Scherer S."/>
        </authorList>
    </citation>
    <scope>NUCLEOTIDE SEQUENCE [LARGE SCALE GENOMIC DNA]</scope>
    <source>
        <strain evidence="8 9">DSM 111018</strain>
    </source>
</reference>
<dbReference type="InterPro" id="IPR029056">
    <property type="entry name" value="Ribokinase-like"/>
</dbReference>
<gene>
    <name evidence="6" type="primary">nnrD</name>
    <name evidence="8" type="ORF">HZY91_04350</name>
</gene>
<dbReference type="PANTHER" id="PTHR12592">
    <property type="entry name" value="ATP-DEPENDENT (S)-NAD(P)H-HYDRATE DEHYDRATASE FAMILY MEMBER"/>
    <property type="match status" value="1"/>
</dbReference>
<evidence type="ECO:0000259" key="7">
    <source>
        <dbReference type="PROSITE" id="PS51383"/>
    </source>
</evidence>
<organism evidence="8 9">
    <name type="scientific">Facklamia lactis</name>
    <dbReference type="NCBI Taxonomy" id="2749967"/>
    <lineage>
        <taxon>Bacteria</taxon>
        <taxon>Bacillati</taxon>
        <taxon>Bacillota</taxon>
        <taxon>Bacilli</taxon>
        <taxon>Lactobacillales</taxon>
        <taxon>Aerococcaceae</taxon>
        <taxon>Facklamia</taxon>
    </lineage>
</organism>